<dbReference type="PANTHER" id="PTHR22529">
    <property type="entry name" value="EPITHELIAL-STROMAL INTERACTION PROTEIN 1"/>
    <property type="match status" value="1"/>
</dbReference>
<feature type="region of interest" description="Disordered" evidence="1">
    <location>
        <begin position="1"/>
        <end position="257"/>
    </location>
</feature>
<feature type="compositionally biased region" description="Polar residues" evidence="1">
    <location>
        <begin position="1"/>
        <end position="31"/>
    </location>
</feature>
<dbReference type="EMBL" id="JAGEUA010000010">
    <property type="protein sequence ID" value="KAL0963650.1"/>
    <property type="molecule type" value="Genomic_DNA"/>
</dbReference>
<comment type="caution">
    <text evidence="2">The sequence shown here is derived from an EMBL/GenBank/DDBJ whole genome shotgun (WGS) entry which is preliminary data.</text>
</comment>
<evidence type="ECO:0000313" key="2">
    <source>
        <dbReference type="EMBL" id="KAL0963650.1"/>
    </source>
</evidence>
<evidence type="ECO:0000256" key="1">
    <source>
        <dbReference type="SAM" id="MobiDB-lite"/>
    </source>
</evidence>
<accession>A0ABD0W3V2</accession>
<sequence>MDEQGYYSNSMIKDTSSGANRKTNTQSGQNLPQSNDANNQPNANANPPVNSNINPQQPVHSDGFTMITPVESRRNKLKSMAQKEEEDLQRWKELNRPGPIKMAPAMIGGSVSLDEARARQQVELRHSKLQKKLRKEEMDRQQRQSEEDLYERMKAKQRKEAERLEERRKEEERQRREKHQQEHIRATQQFLKQIERSSTAPVASTSTSNTPPWVKGQQYREGRRQEENTELQTKKAEQRIKSEILEEKNENQEEEMKRELKRGRLAFLDRLQGGATGVSVEQSEAQHPPVDVEENSRDRQTHGSIHTSSPQDPFTPAEPEPAHNISDCKEGNGSDLEWVVMKLQNRFSWYERASLEDIVTQCNGDYQQAYNLLV</sequence>
<feature type="region of interest" description="Disordered" evidence="1">
    <location>
        <begin position="277"/>
        <end position="330"/>
    </location>
</feature>
<evidence type="ECO:0000313" key="3">
    <source>
        <dbReference type="Proteomes" id="UP001557470"/>
    </source>
</evidence>
<proteinExistence type="predicted"/>
<dbReference type="Proteomes" id="UP001557470">
    <property type="component" value="Unassembled WGS sequence"/>
</dbReference>
<dbReference type="InterPro" id="IPR026185">
    <property type="entry name" value="EPSTI1"/>
</dbReference>
<gene>
    <name evidence="2" type="ORF">UPYG_G00309080</name>
</gene>
<feature type="compositionally biased region" description="Basic and acidic residues" evidence="1">
    <location>
        <begin position="218"/>
        <end position="257"/>
    </location>
</feature>
<feature type="compositionally biased region" description="Polar residues" evidence="1">
    <location>
        <begin position="302"/>
        <end position="312"/>
    </location>
</feature>
<feature type="compositionally biased region" description="Basic and acidic residues" evidence="1">
    <location>
        <begin position="134"/>
        <end position="185"/>
    </location>
</feature>
<evidence type="ECO:0008006" key="4">
    <source>
        <dbReference type="Google" id="ProtNLM"/>
    </source>
</evidence>
<reference evidence="2 3" key="1">
    <citation type="submission" date="2024-06" db="EMBL/GenBank/DDBJ databases">
        <authorList>
            <person name="Pan Q."/>
            <person name="Wen M."/>
            <person name="Jouanno E."/>
            <person name="Zahm M."/>
            <person name="Klopp C."/>
            <person name="Cabau C."/>
            <person name="Louis A."/>
            <person name="Berthelot C."/>
            <person name="Parey E."/>
            <person name="Roest Crollius H."/>
            <person name="Montfort J."/>
            <person name="Robinson-Rechavi M."/>
            <person name="Bouchez O."/>
            <person name="Lampietro C."/>
            <person name="Lopez Roques C."/>
            <person name="Donnadieu C."/>
            <person name="Postlethwait J."/>
            <person name="Bobe J."/>
            <person name="Verreycken H."/>
            <person name="Guiguen Y."/>
        </authorList>
    </citation>
    <scope>NUCLEOTIDE SEQUENCE [LARGE SCALE GENOMIC DNA]</scope>
    <source>
        <strain evidence="2">Up_M1</strain>
        <tissue evidence="2">Testis</tissue>
    </source>
</reference>
<feature type="compositionally biased region" description="Low complexity" evidence="1">
    <location>
        <begin position="32"/>
        <end position="55"/>
    </location>
</feature>
<dbReference type="PANTHER" id="PTHR22529:SF1">
    <property type="entry name" value="EPITHELIAL-STROMAL INTERACTION PROTEIN 1"/>
    <property type="match status" value="1"/>
</dbReference>
<organism evidence="2 3">
    <name type="scientific">Umbra pygmaea</name>
    <name type="common">Eastern mudminnow</name>
    <dbReference type="NCBI Taxonomy" id="75934"/>
    <lineage>
        <taxon>Eukaryota</taxon>
        <taxon>Metazoa</taxon>
        <taxon>Chordata</taxon>
        <taxon>Craniata</taxon>
        <taxon>Vertebrata</taxon>
        <taxon>Euteleostomi</taxon>
        <taxon>Actinopterygii</taxon>
        <taxon>Neopterygii</taxon>
        <taxon>Teleostei</taxon>
        <taxon>Protacanthopterygii</taxon>
        <taxon>Esociformes</taxon>
        <taxon>Umbridae</taxon>
        <taxon>Umbra</taxon>
    </lineage>
</organism>
<dbReference type="AlphaFoldDB" id="A0ABD0W3V2"/>
<keyword evidence="3" id="KW-1185">Reference proteome</keyword>
<feature type="compositionally biased region" description="Low complexity" evidence="1">
    <location>
        <begin position="197"/>
        <end position="212"/>
    </location>
</feature>
<name>A0ABD0W3V2_UMBPY</name>
<protein>
    <recommendedName>
        <fullName evidence="4">Epithelial-stromal interaction protein 1</fullName>
    </recommendedName>
</protein>
<feature type="compositionally biased region" description="Basic and acidic residues" evidence="1">
    <location>
        <begin position="114"/>
        <end position="126"/>
    </location>
</feature>